<feature type="region of interest" description="Disordered" evidence="1">
    <location>
        <begin position="120"/>
        <end position="145"/>
    </location>
</feature>
<feature type="compositionally biased region" description="Pro residues" evidence="1">
    <location>
        <begin position="27"/>
        <end position="49"/>
    </location>
</feature>
<comment type="caution">
    <text evidence="2">The sequence shown here is derived from an EMBL/GenBank/DDBJ whole genome shotgun (WGS) entry which is preliminary data.</text>
</comment>
<protein>
    <submittedName>
        <fullName evidence="2">Uncharacterized protein</fullName>
    </submittedName>
</protein>
<dbReference type="EMBL" id="JARBJD010000055">
    <property type="protein sequence ID" value="KAK2956468.1"/>
    <property type="molecule type" value="Genomic_DNA"/>
</dbReference>
<evidence type="ECO:0000313" key="3">
    <source>
        <dbReference type="Proteomes" id="UP001281761"/>
    </source>
</evidence>
<evidence type="ECO:0000313" key="2">
    <source>
        <dbReference type="EMBL" id="KAK2956468.1"/>
    </source>
</evidence>
<keyword evidence="3" id="KW-1185">Reference proteome</keyword>
<proteinExistence type="predicted"/>
<reference evidence="2 3" key="1">
    <citation type="journal article" date="2022" name="bioRxiv">
        <title>Genomics of Preaxostyla Flagellates Illuminates Evolutionary Transitions and the Path Towards Mitochondrial Loss.</title>
        <authorList>
            <person name="Novak L.V.F."/>
            <person name="Treitli S.C."/>
            <person name="Pyrih J."/>
            <person name="Halakuc P."/>
            <person name="Pipaliya S.V."/>
            <person name="Vacek V."/>
            <person name="Brzon O."/>
            <person name="Soukal P."/>
            <person name="Eme L."/>
            <person name="Dacks J.B."/>
            <person name="Karnkowska A."/>
            <person name="Elias M."/>
            <person name="Hampl V."/>
        </authorList>
    </citation>
    <scope>NUCLEOTIDE SEQUENCE [LARGE SCALE GENOMIC DNA]</scope>
    <source>
        <strain evidence="2">NAU3</strain>
        <tissue evidence="2">Gut</tissue>
    </source>
</reference>
<feature type="compositionally biased region" description="Polar residues" evidence="1">
    <location>
        <begin position="75"/>
        <end position="88"/>
    </location>
</feature>
<accession>A0ABQ9XYB0</accession>
<feature type="compositionally biased region" description="Low complexity" evidence="1">
    <location>
        <begin position="120"/>
        <end position="135"/>
    </location>
</feature>
<feature type="region of interest" description="Disordered" evidence="1">
    <location>
        <begin position="1"/>
        <end position="93"/>
    </location>
</feature>
<name>A0ABQ9XYB0_9EUKA</name>
<gene>
    <name evidence="2" type="ORF">BLNAU_8522</name>
</gene>
<evidence type="ECO:0000256" key="1">
    <source>
        <dbReference type="SAM" id="MobiDB-lite"/>
    </source>
</evidence>
<feature type="compositionally biased region" description="Polar residues" evidence="1">
    <location>
        <begin position="1"/>
        <end position="23"/>
    </location>
</feature>
<feature type="compositionally biased region" description="Low complexity" evidence="1">
    <location>
        <begin position="50"/>
        <end position="63"/>
    </location>
</feature>
<sequence>MLSSLSQLLRNPSSSKISCSRSVEFSPPHPPFSDPPSLSPSLPPLPNQPSPSRRVSSSTISRPHLPHPPSFFSPKQPNRPSFSPTAGSRTPPRLVCGRLVLTALLNSIGIDSHNLLLRQPQARSSSSAPASQLSSEDNVSSRRVP</sequence>
<organism evidence="2 3">
    <name type="scientific">Blattamonas nauphoetae</name>
    <dbReference type="NCBI Taxonomy" id="2049346"/>
    <lineage>
        <taxon>Eukaryota</taxon>
        <taxon>Metamonada</taxon>
        <taxon>Preaxostyla</taxon>
        <taxon>Oxymonadida</taxon>
        <taxon>Blattamonas</taxon>
    </lineage>
</organism>
<dbReference type="Proteomes" id="UP001281761">
    <property type="component" value="Unassembled WGS sequence"/>
</dbReference>